<keyword evidence="2" id="KW-1185">Reference proteome</keyword>
<comment type="caution">
    <text evidence="1">The sequence shown here is derived from an EMBL/GenBank/DDBJ whole genome shotgun (WGS) entry which is preliminary data.</text>
</comment>
<sequence>MASGILTIDNLLLLICVSMLHKTFFERTIVFRVFLYKILLCALSLLHIASSASASLHSLHSLSPHPTYHSTTPSTPSPTLALGALASLLSAFLRRRCFAALGRLFDFQATLKVVPGIY</sequence>
<reference evidence="1 2" key="1">
    <citation type="journal article" date="2021" name="Appl. Environ. Microbiol.">
        <title>Genetic linkage and physical mapping for an oyster mushroom Pleurotus cornucopiae and QTL analysis for the trait cap color.</title>
        <authorList>
            <person name="Zhang Y."/>
            <person name="Gao W."/>
            <person name="Sonnenberg A."/>
            <person name="Chen Q."/>
            <person name="Zhang J."/>
            <person name="Huang C."/>
        </authorList>
    </citation>
    <scope>NUCLEOTIDE SEQUENCE [LARGE SCALE GENOMIC DNA]</scope>
    <source>
        <strain evidence="1">CCMSSC00406</strain>
    </source>
</reference>
<evidence type="ECO:0000313" key="2">
    <source>
        <dbReference type="Proteomes" id="UP000824881"/>
    </source>
</evidence>
<evidence type="ECO:0000313" key="1">
    <source>
        <dbReference type="EMBL" id="KAG9220996.1"/>
    </source>
</evidence>
<dbReference type="Proteomes" id="UP000824881">
    <property type="component" value="Unassembled WGS sequence"/>
</dbReference>
<organism evidence="1 2">
    <name type="scientific">Pleurotus cornucopiae</name>
    <name type="common">Cornucopia mushroom</name>
    <dbReference type="NCBI Taxonomy" id="5321"/>
    <lineage>
        <taxon>Eukaryota</taxon>
        <taxon>Fungi</taxon>
        <taxon>Dikarya</taxon>
        <taxon>Basidiomycota</taxon>
        <taxon>Agaricomycotina</taxon>
        <taxon>Agaricomycetes</taxon>
        <taxon>Agaricomycetidae</taxon>
        <taxon>Agaricales</taxon>
        <taxon>Pleurotineae</taxon>
        <taxon>Pleurotaceae</taxon>
        <taxon>Pleurotus</taxon>
    </lineage>
</organism>
<gene>
    <name evidence="1" type="ORF">CCMSSC00406_0002404</name>
</gene>
<accession>A0ACB7ITQ2</accession>
<proteinExistence type="predicted"/>
<protein>
    <submittedName>
        <fullName evidence="1">Uncharacterized protein</fullName>
    </submittedName>
</protein>
<dbReference type="EMBL" id="WQMT02000007">
    <property type="protein sequence ID" value="KAG9220996.1"/>
    <property type="molecule type" value="Genomic_DNA"/>
</dbReference>
<name>A0ACB7ITQ2_PLECO</name>